<dbReference type="EMBL" id="JBIYSL010000001">
    <property type="protein sequence ID" value="MFK0521841.1"/>
    <property type="molecule type" value="Genomic_DNA"/>
</dbReference>
<gene>
    <name evidence="1" type="ORF">ACINKY_06465</name>
</gene>
<sequence length="64" mass="7376">MSTIHQSVNHVPDGINHLVRISQEIGQIIKAISDISRQTNLLALYIRVKRPDQEIMYTITSRYV</sequence>
<organism evidence="1 2">
    <name type="scientific">Paenibacillus illinoisensis</name>
    <dbReference type="NCBI Taxonomy" id="59845"/>
    <lineage>
        <taxon>Bacteria</taxon>
        <taxon>Bacillati</taxon>
        <taxon>Bacillota</taxon>
        <taxon>Bacilli</taxon>
        <taxon>Bacillales</taxon>
        <taxon>Paenibacillaceae</taxon>
        <taxon>Paenibacillus</taxon>
    </lineage>
</organism>
<dbReference type="RefSeq" id="WP_402872424.1">
    <property type="nucleotide sequence ID" value="NZ_JBIYSL010000001.1"/>
</dbReference>
<reference evidence="1 2" key="1">
    <citation type="submission" date="2024-11" db="EMBL/GenBank/DDBJ databases">
        <title>Identification and Characterization of a Novel Fosfomycin Bacillithiol Transferase FosB8 in Paenibacillus illinoisensis.</title>
        <authorList>
            <person name="Lu W."/>
        </authorList>
    </citation>
    <scope>NUCLEOTIDE SEQUENCE [LARGE SCALE GENOMIC DNA]</scope>
    <source>
        <strain evidence="1 2">WP77</strain>
    </source>
</reference>
<dbReference type="Proteomes" id="UP001618531">
    <property type="component" value="Unassembled WGS sequence"/>
</dbReference>
<protein>
    <recommendedName>
        <fullName evidence="3">Histidine kinase</fullName>
    </recommendedName>
</protein>
<dbReference type="Gene3D" id="1.10.287.950">
    <property type="entry name" value="Methyl-accepting chemotaxis protein"/>
    <property type="match status" value="1"/>
</dbReference>
<proteinExistence type="predicted"/>
<comment type="caution">
    <text evidence="1">The sequence shown here is derived from an EMBL/GenBank/DDBJ whole genome shotgun (WGS) entry which is preliminary data.</text>
</comment>
<dbReference type="SUPFAM" id="SSF58104">
    <property type="entry name" value="Methyl-accepting chemotaxis protein (MCP) signaling domain"/>
    <property type="match status" value="1"/>
</dbReference>
<evidence type="ECO:0000313" key="1">
    <source>
        <dbReference type="EMBL" id="MFK0521841.1"/>
    </source>
</evidence>
<evidence type="ECO:0008006" key="3">
    <source>
        <dbReference type="Google" id="ProtNLM"/>
    </source>
</evidence>
<name>A0ABW8HQS9_9BACL</name>
<accession>A0ABW8HQS9</accession>
<evidence type="ECO:0000313" key="2">
    <source>
        <dbReference type="Proteomes" id="UP001618531"/>
    </source>
</evidence>
<keyword evidence="2" id="KW-1185">Reference proteome</keyword>